<comment type="caution">
    <text evidence="5">The sequence shown here is derived from an EMBL/GenBank/DDBJ whole genome shotgun (WGS) entry which is preliminary data.</text>
</comment>
<evidence type="ECO:0000259" key="2">
    <source>
        <dbReference type="Pfam" id="PF16323"/>
    </source>
</evidence>
<accession>A0ABU1TEE1</accession>
<evidence type="ECO:0000259" key="4">
    <source>
        <dbReference type="Pfam" id="PF17166"/>
    </source>
</evidence>
<evidence type="ECO:0000313" key="6">
    <source>
        <dbReference type="Proteomes" id="UP001247620"/>
    </source>
</evidence>
<dbReference type="InterPro" id="IPR033431">
    <property type="entry name" value="DUF5126"/>
</dbReference>
<dbReference type="SUPFAM" id="SSF49785">
    <property type="entry name" value="Galactose-binding domain-like"/>
    <property type="match status" value="1"/>
</dbReference>
<feature type="domain" description="DUF4959" evidence="2">
    <location>
        <begin position="23"/>
        <end position="128"/>
    </location>
</feature>
<evidence type="ECO:0000313" key="5">
    <source>
        <dbReference type="EMBL" id="MDR6943747.1"/>
    </source>
</evidence>
<dbReference type="Pfam" id="PF16323">
    <property type="entry name" value="DUF4959"/>
    <property type="match status" value="1"/>
</dbReference>
<feature type="chain" id="PRO_5045056209" description="DUF4959 domain-containing protein" evidence="1">
    <location>
        <begin position="24"/>
        <end position="409"/>
    </location>
</feature>
<dbReference type="RefSeq" id="WP_310098558.1">
    <property type="nucleotide sequence ID" value="NZ_JAVDUU010000003.1"/>
</dbReference>
<proteinExistence type="predicted"/>
<dbReference type="InterPro" id="IPR032164">
    <property type="entry name" value="DUF5000"/>
</dbReference>
<dbReference type="EMBL" id="JAVDUU010000003">
    <property type="protein sequence ID" value="MDR6943747.1"/>
    <property type="molecule type" value="Genomic_DNA"/>
</dbReference>
<dbReference type="Pfam" id="PF17166">
    <property type="entry name" value="DUF5126"/>
    <property type="match status" value="1"/>
</dbReference>
<name>A0ABU1TEE1_9SPHI</name>
<feature type="domain" description="DUF5000" evidence="3">
    <location>
        <begin position="255"/>
        <end position="405"/>
    </location>
</feature>
<dbReference type="Gene3D" id="2.60.120.260">
    <property type="entry name" value="Galactose-binding domain-like"/>
    <property type="match status" value="1"/>
</dbReference>
<dbReference type="InterPro" id="IPR008979">
    <property type="entry name" value="Galactose-bd-like_sf"/>
</dbReference>
<reference evidence="5 6" key="1">
    <citation type="submission" date="2023-07" db="EMBL/GenBank/DDBJ databases">
        <title>Sorghum-associated microbial communities from plants grown in Nebraska, USA.</title>
        <authorList>
            <person name="Schachtman D."/>
        </authorList>
    </citation>
    <scope>NUCLEOTIDE SEQUENCE [LARGE SCALE GENOMIC DNA]</scope>
    <source>
        <strain evidence="5 6">3262</strain>
    </source>
</reference>
<sequence length="409" mass="44633">MKSKYIKLLYMLLLAVNAVCIYACKKGEPYQDPVATGGAKPGVVTNVKVKNLNGAAVITYDLPGDQDLLYVVADYNIRPGVSREIKTSYFFDTIRVEGFHASQEYSVTLKAVSRSNKESDPVTVTVHPDTPYFQLISKSLKLMHDFGGINIQAVNKAQSAVALNTLTIDPVTKSFAIANEHYTSLQTINYSLRGYKPQPTKFGVFVSDQFGNKSDTTIVTLTPDFETVLAKNKFFNYPMASDAFIGYGGVVPNIFDGNTTEDNGANAWQTTIGSSPKLMQCTFGLGASYKLTHFLMYFRNYGGNNPKDFTIFGSSADNPGDATTPGGAIQGTQYGDWVSLGSFRVPDPPSGLPQGQTNAGDQAYVNNGIDFSMPTNNPNVKYIRIVVKDTWSGLDYTIIREVTFSGVPQ</sequence>
<evidence type="ECO:0000259" key="3">
    <source>
        <dbReference type="Pfam" id="PF16391"/>
    </source>
</evidence>
<protein>
    <recommendedName>
        <fullName evidence="7">DUF4959 domain-containing protein</fullName>
    </recommendedName>
</protein>
<feature type="signal peptide" evidence="1">
    <location>
        <begin position="1"/>
        <end position="23"/>
    </location>
</feature>
<dbReference type="InterPro" id="IPR032527">
    <property type="entry name" value="DUF4959"/>
</dbReference>
<evidence type="ECO:0008006" key="7">
    <source>
        <dbReference type="Google" id="ProtNLM"/>
    </source>
</evidence>
<dbReference type="Pfam" id="PF16391">
    <property type="entry name" value="DUF5000"/>
    <property type="match status" value="1"/>
</dbReference>
<evidence type="ECO:0000256" key="1">
    <source>
        <dbReference type="SAM" id="SignalP"/>
    </source>
</evidence>
<keyword evidence="1" id="KW-0732">Signal</keyword>
<gene>
    <name evidence="5" type="ORF">J2W55_003600</name>
</gene>
<organism evidence="5 6">
    <name type="scientific">Mucilaginibacter pocheonensis</name>
    <dbReference type="NCBI Taxonomy" id="398050"/>
    <lineage>
        <taxon>Bacteria</taxon>
        <taxon>Pseudomonadati</taxon>
        <taxon>Bacteroidota</taxon>
        <taxon>Sphingobacteriia</taxon>
        <taxon>Sphingobacteriales</taxon>
        <taxon>Sphingobacteriaceae</taxon>
        <taxon>Mucilaginibacter</taxon>
    </lineage>
</organism>
<feature type="domain" description="DUF5126" evidence="4">
    <location>
        <begin position="130"/>
        <end position="231"/>
    </location>
</feature>
<keyword evidence="6" id="KW-1185">Reference proteome</keyword>
<dbReference type="Proteomes" id="UP001247620">
    <property type="component" value="Unassembled WGS sequence"/>
</dbReference>